<dbReference type="OrthoDB" id="4284408at2759"/>
<feature type="domain" description="Jacalin-type lectin" evidence="1">
    <location>
        <begin position="10"/>
        <end position="126"/>
    </location>
</feature>
<organism evidence="2 3">
    <name type="scientific">Aspergillus vadensis (strain CBS 113365 / IMI 142717 / IBT 24658)</name>
    <dbReference type="NCBI Taxonomy" id="1448311"/>
    <lineage>
        <taxon>Eukaryota</taxon>
        <taxon>Fungi</taxon>
        <taxon>Dikarya</taxon>
        <taxon>Ascomycota</taxon>
        <taxon>Pezizomycotina</taxon>
        <taxon>Eurotiomycetes</taxon>
        <taxon>Eurotiomycetidae</taxon>
        <taxon>Eurotiales</taxon>
        <taxon>Aspergillaceae</taxon>
        <taxon>Aspergillus</taxon>
        <taxon>Aspergillus subgen. Circumdati</taxon>
    </lineage>
</organism>
<dbReference type="AlphaFoldDB" id="A0A319BA11"/>
<gene>
    <name evidence="2" type="ORF">BO88DRAFT_404559</name>
</gene>
<dbReference type="Proteomes" id="UP000248405">
    <property type="component" value="Unassembled WGS sequence"/>
</dbReference>
<dbReference type="SUPFAM" id="SSF51101">
    <property type="entry name" value="Mannose-binding lectins"/>
    <property type="match status" value="1"/>
</dbReference>
<dbReference type="GeneID" id="37211248"/>
<dbReference type="InterPro" id="IPR001229">
    <property type="entry name" value="Jacalin-like_lectin_dom"/>
</dbReference>
<evidence type="ECO:0000313" key="2">
    <source>
        <dbReference type="EMBL" id="PYH69547.1"/>
    </source>
</evidence>
<dbReference type="RefSeq" id="XP_025563341.1">
    <property type="nucleotide sequence ID" value="XM_025706656.1"/>
</dbReference>
<name>A0A319BA11_ASPVC</name>
<accession>A0A319BA11</accession>
<proteinExistence type="predicted"/>
<sequence>MDTFGLHADGPFGGLGGSAYDARDNEEKVKRVDVWTANYGDRNYEVIGGINFEFQDGYSTGRIGGRDPAIPLYGPYSYNFADDETIKEMHVYAGHDDGFVNGLRFSTNRQDNAYDVGGHEGNDNKLVGSDLGANGEWAGATGRDNIHGADAVVDNMILYFKE</sequence>
<dbReference type="EMBL" id="KZ821623">
    <property type="protein sequence ID" value="PYH69547.1"/>
    <property type="molecule type" value="Genomic_DNA"/>
</dbReference>
<protein>
    <recommendedName>
        <fullName evidence="1">Jacalin-type lectin domain-containing protein</fullName>
    </recommendedName>
</protein>
<keyword evidence="3" id="KW-1185">Reference proteome</keyword>
<dbReference type="Gene3D" id="2.100.10.30">
    <property type="entry name" value="Jacalin-like lectin domain"/>
    <property type="match status" value="1"/>
</dbReference>
<dbReference type="InterPro" id="IPR036404">
    <property type="entry name" value="Jacalin-like_lectin_dom_sf"/>
</dbReference>
<reference evidence="2" key="1">
    <citation type="submission" date="2016-12" db="EMBL/GenBank/DDBJ databases">
        <title>The genomes of Aspergillus section Nigri reveals drivers in fungal speciation.</title>
        <authorList>
            <consortium name="DOE Joint Genome Institute"/>
            <person name="Vesth T.C."/>
            <person name="Nybo J."/>
            <person name="Theobald S."/>
            <person name="Brandl J."/>
            <person name="Frisvad J.C."/>
            <person name="Nielsen K.F."/>
            <person name="Lyhne E.K."/>
            <person name="Kogle M.E."/>
            <person name="Kuo A."/>
            <person name="Riley R."/>
            <person name="Clum A."/>
            <person name="Nolan M."/>
            <person name="Lipzen A."/>
            <person name="Salamov A."/>
            <person name="Henrissat B."/>
            <person name="Wiebenga A."/>
            <person name="De Vries R.P."/>
            <person name="Grigoriev I.V."/>
            <person name="Mortensen U.H."/>
            <person name="Andersen M.R."/>
            <person name="Baker S.E."/>
        </authorList>
    </citation>
    <scope>NUCLEOTIDE SEQUENCE [LARGE SCALE GENOMIC DNA]</scope>
    <source>
        <strain evidence="2">CBS 113365</strain>
    </source>
</reference>
<dbReference type="Pfam" id="PF01419">
    <property type="entry name" value="Jacalin"/>
    <property type="match status" value="1"/>
</dbReference>
<evidence type="ECO:0000259" key="1">
    <source>
        <dbReference type="Pfam" id="PF01419"/>
    </source>
</evidence>
<evidence type="ECO:0000313" key="3">
    <source>
        <dbReference type="Proteomes" id="UP000248405"/>
    </source>
</evidence>